<dbReference type="InterPro" id="IPR004217">
    <property type="entry name" value="Tim10-like"/>
</dbReference>
<gene>
    <name evidence="3" type="ORF">OKIOD_LOCUS3221</name>
</gene>
<reference evidence="3 4" key="1">
    <citation type="submission" date="2021-04" db="EMBL/GenBank/DDBJ databases">
        <authorList>
            <person name="Bliznina A."/>
        </authorList>
    </citation>
    <scope>NUCLEOTIDE SEQUENCE [LARGE SCALE GENOMIC DNA]</scope>
</reference>
<comment type="similarity">
    <text evidence="1">Belongs to the small Tim family.</text>
</comment>
<comment type="subunit">
    <text evidence="1">Heterohexamer.</text>
</comment>
<keyword evidence="1" id="KW-0496">Mitochondrion</keyword>
<evidence type="ECO:0000313" key="4">
    <source>
        <dbReference type="Proteomes" id="UP001158576"/>
    </source>
</evidence>
<accession>A0ABN7S403</accession>
<keyword evidence="1" id="KW-0813">Transport</keyword>
<keyword evidence="1" id="KW-0143">Chaperone</keyword>
<keyword evidence="1" id="KW-0999">Mitochondrion inner membrane</keyword>
<keyword evidence="1" id="KW-0811">Translocation</keyword>
<dbReference type="SUPFAM" id="SSF144122">
    <property type="entry name" value="Tim10-like"/>
    <property type="match status" value="1"/>
</dbReference>
<keyword evidence="1" id="KW-1015">Disulfide bond</keyword>
<comment type="function">
    <text evidence="1">Mitochondrial intermembrane chaperone that participates in the import and insertion of some multi-pass transmembrane proteins into the mitochondrial inner membrane. Also required for the transfer of beta-barrel precursors from the TOM complex to the sorting and assembly machinery (SAM complex) of the outer membrane. Acts as a chaperone-like protein that protects the hydrophobic precursors from aggregation and guide them through the mitochondrial intermembrane space.</text>
</comment>
<evidence type="ECO:0000256" key="1">
    <source>
        <dbReference type="RuleBase" id="RU367043"/>
    </source>
</evidence>
<name>A0ABN7S403_OIKDI</name>
<keyword evidence="1" id="KW-0472">Membrane</keyword>
<keyword evidence="1" id="KW-0653">Protein transport</keyword>
<dbReference type="Gene3D" id="1.10.287.810">
    <property type="entry name" value="Mitochondrial import inner membrane translocase subunit tim13 like domains"/>
    <property type="match status" value="1"/>
</dbReference>
<dbReference type="EMBL" id="OU015568">
    <property type="protein sequence ID" value="CAG5087902.1"/>
    <property type="molecule type" value="Genomic_DNA"/>
</dbReference>
<evidence type="ECO:0000259" key="2">
    <source>
        <dbReference type="Pfam" id="PF02953"/>
    </source>
</evidence>
<dbReference type="Pfam" id="PF02953">
    <property type="entry name" value="zf-Tim10_DDP"/>
    <property type="match status" value="1"/>
</dbReference>
<dbReference type="Proteomes" id="UP001158576">
    <property type="component" value="Chromosome PAR"/>
</dbReference>
<dbReference type="InterPro" id="IPR035427">
    <property type="entry name" value="Tim10-like_dom_sf"/>
</dbReference>
<organism evidence="3 4">
    <name type="scientific">Oikopleura dioica</name>
    <name type="common">Tunicate</name>
    <dbReference type="NCBI Taxonomy" id="34765"/>
    <lineage>
        <taxon>Eukaryota</taxon>
        <taxon>Metazoa</taxon>
        <taxon>Chordata</taxon>
        <taxon>Tunicata</taxon>
        <taxon>Appendicularia</taxon>
        <taxon>Copelata</taxon>
        <taxon>Oikopleuridae</taxon>
        <taxon>Oikopleura</taxon>
    </lineage>
</organism>
<proteinExistence type="inferred from homology"/>
<comment type="domain">
    <text evidence="1">The twin CX3C motif contains 4 conserved Cys residues that form 2 disulfide bonds in the mitochondrial intermembrane space.</text>
</comment>
<protein>
    <recommendedName>
        <fullName evidence="1">Mitochondrial import inner membrane translocase subunit</fullName>
    </recommendedName>
</protein>
<sequence>MDEQQMEMLKMQQEMQQMQIKAMQDQFVRMQNSCEHKCVMTENEIRGLSRVEAVCIDNCVRKYLDFQVEMQIHMRELQEPAQLQALQMQQMELGRQMGL</sequence>
<evidence type="ECO:0000313" key="3">
    <source>
        <dbReference type="EMBL" id="CAG5087902.1"/>
    </source>
</evidence>
<feature type="domain" description="Tim10-like" evidence="2">
    <location>
        <begin position="12"/>
        <end position="70"/>
    </location>
</feature>
<keyword evidence="4" id="KW-1185">Reference proteome</keyword>
<comment type="subcellular location">
    <subcellularLocation>
        <location evidence="1">Mitochondrion inner membrane</location>
        <topology evidence="1">Peripheral membrane protein</topology>
        <orientation evidence="1">Intermembrane side</orientation>
    </subcellularLocation>
</comment>